<protein>
    <submittedName>
        <fullName evidence="3">Mucin-2-like</fullName>
    </submittedName>
</protein>
<dbReference type="SUPFAM" id="SSF57997">
    <property type="entry name" value="Tropomyosin"/>
    <property type="match status" value="1"/>
</dbReference>
<feature type="region of interest" description="Disordered" evidence="1">
    <location>
        <begin position="331"/>
        <end position="474"/>
    </location>
</feature>
<name>A0A9W3A8H9_BIOGL</name>
<dbReference type="OMA" id="HISTCAM"/>
<sequence>MTKNLKSPLTSSESETCISQSLNDIVLPDATESTSLIQELASTNTGMLIPDLTTAAAAYTTQITSPFLNAMTNVSSHSETTALANIKNIAKSRKTSVAATQEFLTIKATERLLPTDHMTSNANSPSVTPIKKFCAYHMTLPPVVRRGKSVAQMLIRASTCMTSSSNTVANKTVSNSIEQLTSRLTAPAVPQTNDPTAPWTTSSKPQIMSGSTHSTTSASNVAPYTNLMLPPQNIPLTLSLAPYTTVQSAPQFSAPSQAVYASPLTAIMTTQASTFVPTPQATSLGATFMSSPVPTYLLSSSLSSMAVPTATQSEVNLVPYTTDMITPAGMYPRSTEETHLDTSSSHFKTPTAKRKIAPKANLKTPDIDRKTPDIDRKTPDVDRKTPDVDRKTPDIDRKTPDVDRKTPDIDRKTPDVDRKTQDIDRKTPDVDRKTPDIDRKTPDVDRKTPDIDRKTPDIGKTRKRTYSKRNMNVY</sequence>
<feature type="compositionally biased region" description="Basic and acidic residues" evidence="1">
    <location>
        <begin position="365"/>
        <end position="460"/>
    </location>
</feature>
<evidence type="ECO:0000313" key="3">
    <source>
        <dbReference type="RefSeq" id="XP_055883483.1"/>
    </source>
</evidence>
<dbReference type="OrthoDB" id="6174587at2759"/>
<organism evidence="2 3">
    <name type="scientific">Biomphalaria glabrata</name>
    <name type="common">Bloodfluke planorb</name>
    <name type="synonym">Freshwater snail</name>
    <dbReference type="NCBI Taxonomy" id="6526"/>
    <lineage>
        <taxon>Eukaryota</taxon>
        <taxon>Metazoa</taxon>
        <taxon>Spiralia</taxon>
        <taxon>Lophotrochozoa</taxon>
        <taxon>Mollusca</taxon>
        <taxon>Gastropoda</taxon>
        <taxon>Heterobranchia</taxon>
        <taxon>Euthyneura</taxon>
        <taxon>Panpulmonata</taxon>
        <taxon>Hygrophila</taxon>
        <taxon>Lymnaeoidea</taxon>
        <taxon>Planorbidae</taxon>
        <taxon>Biomphalaria</taxon>
    </lineage>
</organism>
<reference evidence="3" key="1">
    <citation type="submission" date="2025-08" db="UniProtKB">
        <authorList>
            <consortium name="RefSeq"/>
        </authorList>
    </citation>
    <scope>IDENTIFICATION</scope>
</reference>
<keyword evidence="2" id="KW-1185">Reference proteome</keyword>
<dbReference type="GeneID" id="129925920"/>
<accession>A0A9W3A8H9</accession>
<evidence type="ECO:0000256" key="1">
    <source>
        <dbReference type="SAM" id="MobiDB-lite"/>
    </source>
</evidence>
<proteinExistence type="predicted"/>
<evidence type="ECO:0000313" key="2">
    <source>
        <dbReference type="Proteomes" id="UP001165740"/>
    </source>
</evidence>
<dbReference type="Proteomes" id="UP001165740">
    <property type="component" value="Chromosome 4"/>
</dbReference>
<feature type="region of interest" description="Disordered" evidence="1">
    <location>
        <begin position="188"/>
        <end position="216"/>
    </location>
</feature>
<dbReference type="RefSeq" id="XP_055883483.1">
    <property type="nucleotide sequence ID" value="XM_056027508.1"/>
</dbReference>
<dbReference type="AlphaFoldDB" id="A0A9W3A8H9"/>
<gene>
    <name evidence="3" type="primary">LOC129925920</name>
</gene>